<gene>
    <name evidence="2" type="ORF">TRV_00668</name>
</gene>
<feature type="region of interest" description="Disordered" evidence="1">
    <location>
        <begin position="31"/>
        <end position="61"/>
    </location>
</feature>
<comment type="caution">
    <text evidence="2">The sequence shown here is derived from an EMBL/GenBank/DDBJ whole genome shotgun (WGS) entry which is preliminary data.</text>
</comment>
<dbReference type="GeneID" id="9580636"/>
<dbReference type="EMBL" id="ACYE01000042">
    <property type="protein sequence ID" value="EFE44532.1"/>
    <property type="molecule type" value="Genomic_DNA"/>
</dbReference>
<dbReference type="RefSeq" id="XP_003025143.1">
    <property type="nucleotide sequence ID" value="XM_003025097.1"/>
</dbReference>
<reference evidence="3" key="1">
    <citation type="journal article" date="2011" name="Genome Biol.">
        <title>Comparative and functional genomics provide insights into the pathogenicity of dermatophytic fungi.</title>
        <authorList>
            <person name="Burmester A."/>
            <person name="Shelest E."/>
            <person name="Gloeckner G."/>
            <person name="Heddergott C."/>
            <person name="Schindler S."/>
            <person name="Staib P."/>
            <person name="Heidel A."/>
            <person name="Felder M."/>
            <person name="Petzold A."/>
            <person name="Szafranski K."/>
            <person name="Feuermann M."/>
            <person name="Pedruzzi I."/>
            <person name="Priebe S."/>
            <person name="Groth M."/>
            <person name="Winkler R."/>
            <person name="Li W."/>
            <person name="Kniemeyer O."/>
            <person name="Schroeckh V."/>
            <person name="Hertweck C."/>
            <person name="Hube B."/>
            <person name="White T.C."/>
            <person name="Platzer M."/>
            <person name="Guthke R."/>
            <person name="Heitman J."/>
            <person name="Woestemeyer J."/>
            <person name="Zipfel P.F."/>
            <person name="Monod M."/>
            <person name="Brakhage A.A."/>
        </authorList>
    </citation>
    <scope>NUCLEOTIDE SEQUENCE [LARGE SCALE GENOMIC DNA]</scope>
    <source>
        <strain evidence="3">HKI 0517</strain>
    </source>
</reference>
<proteinExistence type="predicted"/>
<dbReference type="HOGENOM" id="CLU_1670652_0_0_1"/>
<name>D4D0S3_TRIVH</name>
<dbReference type="AlphaFoldDB" id="D4D0S3"/>
<sequence length="158" mass="17703">MLSSTRSRLCLFAAQSSRYVQRATYTSTVPRLSENTIPTNNPNPQKPVTSISETNAREPASMQETVEHAQKQLSMQAPNRATTWAKNQQERSKAMAGPRFEQTIIDFQVSQLIMGVFRGCIWNNEEILCQLGTLHVLLMNCGLIGDKTYSLNLMPPSI</sequence>
<organism evidence="2 3">
    <name type="scientific">Trichophyton verrucosum (strain HKI 0517)</name>
    <dbReference type="NCBI Taxonomy" id="663202"/>
    <lineage>
        <taxon>Eukaryota</taxon>
        <taxon>Fungi</taxon>
        <taxon>Dikarya</taxon>
        <taxon>Ascomycota</taxon>
        <taxon>Pezizomycotina</taxon>
        <taxon>Eurotiomycetes</taxon>
        <taxon>Eurotiomycetidae</taxon>
        <taxon>Onygenales</taxon>
        <taxon>Arthrodermataceae</taxon>
        <taxon>Trichophyton</taxon>
    </lineage>
</organism>
<evidence type="ECO:0000313" key="2">
    <source>
        <dbReference type="EMBL" id="EFE44532.1"/>
    </source>
</evidence>
<dbReference type="OrthoDB" id="307899at2759"/>
<keyword evidence="3" id="KW-1185">Reference proteome</keyword>
<dbReference type="Proteomes" id="UP000008383">
    <property type="component" value="Unassembled WGS sequence"/>
</dbReference>
<dbReference type="KEGG" id="tve:TRV_00668"/>
<feature type="compositionally biased region" description="Polar residues" evidence="1">
    <location>
        <begin position="31"/>
        <end position="54"/>
    </location>
</feature>
<evidence type="ECO:0000313" key="3">
    <source>
        <dbReference type="Proteomes" id="UP000008383"/>
    </source>
</evidence>
<accession>D4D0S3</accession>
<protein>
    <submittedName>
        <fullName evidence="2">Uncharacterized protein</fullName>
    </submittedName>
</protein>
<evidence type="ECO:0000256" key="1">
    <source>
        <dbReference type="SAM" id="MobiDB-lite"/>
    </source>
</evidence>